<feature type="compositionally biased region" description="Polar residues" evidence="5">
    <location>
        <begin position="78"/>
        <end position="87"/>
    </location>
</feature>
<dbReference type="OrthoDB" id="10002163at2759"/>
<sequence length="324" mass="35591">MHKKKKLYRCFCCFHVRSGALALGAWHLMVHLFAISLLAYMSSNIDEINSTVHSLTIIIRRGKGDVAPIINDSDTEKTNSNSTLLTDSQDDQPLALPVSMQNNAPSRTSSFSDEDTDGGIIGQKGGMGWTSYVYTYSGLSSQPQLNHHDLNAAFIIGCLIVAISTLMIVGIVKGKPAYIFPFLGYQLGDLFVSSLTVAGVICLGPNIKQFLLAGDDFPYREEVEQMDNQYLIMSVALAILGVVFIKAYFVQVVWLTIRYLREQKIRKLQEECQPKVIFLDGASGSGSGNETLYIFDNDGGVVKKSPPPSYEAEEVKVAPPAYTV</sequence>
<protein>
    <recommendedName>
        <fullName evidence="9">Lysosomal-associated transmembrane protein 4A</fullName>
    </recommendedName>
</protein>
<feature type="transmembrane region" description="Helical" evidence="6">
    <location>
        <begin position="231"/>
        <end position="257"/>
    </location>
</feature>
<dbReference type="EMBL" id="MTYJ01000128">
    <property type="protein sequence ID" value="OQV13218.1"/>
    <property type="molecule type" value="Genomic_DNA"/>
</dbReference>
<evidence type="ECO:0000313" key="8">
    <source>
        <dbReference type="Proteomes" id="UP000192578"/>
    </source>
</evidence>
<feature type="transmembrane region" description="Helical" evidence="6">
    <location>
        <begin position="190"/>
        <end position="211"/>
    </location>
</feature>
<dbReference type="PANTHER" id="PTHR12479:SF10">
    <property type="entry name" value="LYSOSOMAL-ASSOCIATED TRANSMEMBRANE PROTEIN"/>
    <property type="match status" value="1"/>
</dbReference>
<evidence type="ECO:0000313" key="7">
    <source>
        <dbReference type="EMBL" id="OQV13218.1"/>
    </source>
</evidence>
<evidence type="ECO:0000256" key="3">
    <source>
        <dbReference type="ARBA" id="ARBA00022989"/>
    </source>
</evidence>
<dbReference type="GO" id="GO:0012505">
    <property type="term" value="C:endomembrane system"/>
    <property type="evidence" value="ECO:0007669"/>
    <property type="project" value="UniProtKB-SubCell"/>
</dbReference>
<keyword evidence="3 6" id="KW-1133">Transmembrane helix</keyword>
<name>A0A1W0WDE7_HYPEX</name>
<accession>A0A1W0WDE7</accession>
<evidence type="ECO:0000256" key="1">
    <source>
        <dbReference type="ARBA" id="ARBA00004127"/>
    </source>
</evidence>
<organism evidence="7 8">
    <name type="scientific">Hypsibius exemplaris</name>
    <name type="common">Freshwater tardigrade</name>
    <dbReference type="NCBI Taxonomy" id="2072580"/>
    <lineage>
        <taxon>Eukaryota</taxon>
        <taxon>Metazoa</taxon>
        <taxon>Ecdysozoa</taxon>
        <taxon>Tardigrada</taxon>
        <taxon>Eutardigrada</taxon>
        <taxon>Parachela</taxon>
        <taxon>Hypsibioidea</taxon>
        <taxon>Hypsibiidae</taxon>
        <taxon>Hypsibius</taxon>
    </lineage>
</organism>
<dbReference type="Proteomes" id="UP000192578">
    <property type="component" value="Unassembled WGS sequence"/>
</dbReference>
<dbReference type="InterPro" id="IPR051115">
    <property type="entry name" value="LAPTM_transporter"/>
</dbReference>
<reference evidence="8" key="1">
    <citation type="submission" date="2017-01" db="EMBL/GenBank/DDBJ databases">
        <title>Comparative genomics of anhydrobiosis in the tardigrade Hypsibius dujardini.</title>
        <authorList>
            <person name="Yoshida Y."/>
            <person name="Koutsovoulos G."/>
            <person name="Laetsch D."/>
            <person name="Stevens L."/>
            <person name="Kumar S."/>
            <person name="Horikawa D."/>
            <person name="Ishino K."/>
            <person name="Komine S."/>
            <person name="Tomita M."/>
            <person name="Blaxter M."/>
            <person name="Arakawa K."/>
        </authorList>
    </citation>
    <scope>NUCLEOTIDE SEQUENCE [LARGE SCALE GENOMIC DNA]</scope>
    <source>
        <strain evidence="8">Z151</strain>
    </source>
</reference>
<evidence type="ECO:0000256" key="2">
    <source>
        <dbReference type="ARBA" id="ARBA00022692"/>
    </source>
</evidence>
<evidence type="ECO:0000256" key="5">
    <source>
        <dbReference type="SAM" id="MobiDB-lite"/>
    </source>
</evidence>
<dbReference type="PANTHER" id="PTHR12479">
    <property type="entry name" value="LYSOSOMAL-ASSOCIATED TRANSMEMBRANE PROTEIN"/>
    <property type="match status" value="1"/>
</dbReference>
<keyword evidence="8" id="KW-1185">Reference proteome</keyword>
<feature type="transmembrane region" description="Helical" evidence="6">
    <location>
        <begin position="20"/>
        <end position="41"/>
    </location>
</feature>
<comment type="subcellular location">
    <subcellularLocation>
        <location evidence="1">Endomembrane system</location>
        <topology evidence="1">Multi-pass membrane protein</topology>
    </subcellularLocation>
</comment>
<feature type="transmembrane region" description="Helical" evidence="6">
    <location>
        <begin position="150"/>
        <end position="169"/>
    </location>
</feature>
<keyword evidence="2 6" id="KW-0812">Transmembrane</keyword>
<feature type="compositionally biased region" description="Polar residues" evidence="5">
    <location>
        <begin position="99"/>
        <end position="111"/>
    </location>
</feature>
<proteinExistence type="predicted"/>
<feature type="region of interest" description="Disordered" evidence="5">
    <location>
        <begin position="69"/>
        <end position="117"/>
    </location>
</feature>
<keyword evidence="4 6" id="KW-0472">Membrane</keyword>
<dbReference type="GO" id="GO:0005765">
    <property type="term" value="C:lysosomal membrane"/>
    <property type="evidence" value="ECO:0007669"/>
    <property type="project" value="TreeGrafter"/>
</dbReference>
<gene>
    <name evidence="7" type="ORF">BV898_12542</name>
</gene>
<comment type="caution">
    <text evidence="7">The sequence shown here is derived from an EMBL/GenBank/DDBJ whole genome shotgun (WGS) entry which is preliminary data.</text>
</comment>
<dbReference type="AlphaFoldDB" id="A0A1W0WDE7"/>
<evidence type="ECO:0008006" key="9">
    <source>
        <dbReference type="Google" id="ProtNLM"/>
    </source>
</evidence>
<evidence type="ECO:0000256" key="4">
    <source>
        <dbReference type="ARBA" id="ARBA00023136"/>
    </source>
</evidence>
<evidence type="ECO:0000256" key="6">
    <source>
        <dbReference type="SAM" id="Phobius"/>
    </source>
</evidence>